<comment type="caution">
    <text evidence="1">The sequence shown here is derived from an EMBL/GenBank/DDBJ whole genome shotgun (WGS) entry which is preliminary data.</text>
</comment>
<gene>
    <name evidence="1" type="ORF">GRI38_00660</name>
</gene>
<dbReference type="AlphaFoldDB" id="A0A844ZAJ8"/>
<dbReference type="InterPro" id="IPR038301">
    <property type="entry name" value="AraC-like_sf"/>
</dbReference>
<evidence type="ECO:0000313" key="1">
    <source>
        <dbReference type="EMBL" id="MXO84544.1"/>
    </source>
</evidence>
<dbReference type="RefSeq" id="WP_160681104.1">
    <property type="nucleotide sequence ID" value="NZ_WTYW01000001.1"/>
</dbReference>
<dbReference type="Gene3D" id="1.10.8.930">
    <property type="entry name" value="Protein of unknown function DUF1465"/>
    <property type="match status" value="1"/>
</dbReference>
<dbReference type="Proteomes" id="UP000433104">
    <property type="component" value="Unassembled WGS sequence"/>
</dbReference>
<dbReference type="EMBL" id="WTYW01000001">
    <property type="protein sequence ID" value="MXO84544.1"/>
    <property type="molecule type" value="Genomic_DNA"/>
</dbReference>
<proteinExistence type="predicted"/>
<reference evidence="1 2" key="1">
    <citation type="submission" date="2019-12" db="EMBL/GenBank/DDBJ databases">
        <title>Genomic-based taxomic classification of the family Erythrobacteraceae.</title>
        <authorList>
            <person name="Xu L."/>
        </authorList>
    </citation>
    <scope>NUCLEOTIDE SEQUENCE [LARGE SCALE GENOMIC DNA]</scope>
    <source>
        <strain evidence="1 2">MCCC 1A09962</strain>
    </source>
</reference>
<organism evidence="1 2">
    <name type="scientific">Parapontixanthobacter aurantiacus</name>
    <dbReference type="NCBI Taxonomy" id="1463599"/>
    <lineage>
        <taxon>Bacteria</taxon>
        <taxon>Pseudomonadati</taxon>
        <taxon>Pseudomonadota</taxon>
        <taxon>Alphaproteobacteria</taxon>
        <taxon>Sphingomonadales</taxon>
        <taxon>Erythrobacteraceae</taxon>
        <taxon>Parapontixanthobacter</taxon>
    </lineage>
</organism>
<dbReference type="OrthoDB" id="9799531at2"/>
<evidence type="ECO:0000313" key="2">
    <source>
        <dbReference type="Proteomes" id="UP000433104"/>
    </source>
</evidence>
<protein>
    <submittedName>
        <fullName evidence="1">DUF1465 family protein</fullName>
    </submittedName>
</protein>
<sequence length="164" mass="18028">MTNILQNSLDGDPSHGTLNAKIVETLYGEALMLADEARETFNRKREEVSDIKGNLQALALSVETLRTTTRVMHMLAWLLNQRAFFAGELSARQVKAFGPLPEVNPSDPEQVALLDRDTQEIIARSESLHGQISRLERAKLRETAANDQGSIGDIKGKLEAAFGG</sequence>
<name>A0A844ZAJ8_9SPHN</name>
<dbReference type="InterPro" id="IPR010848">
    <property type="entry name" value="DUF1465"/>
</dbReference>
<accession>A0A844ZAJ8</accession>
<dbReference type="Pfam" id="PF07323">
    <property type="entry name" value="DUF1465"/>
    <property type="match status" value="1"/>
</dbReference>
<keyword evidence="2" id="KW-1185">Reference proteome</keyword>